<dbReference type="RefSeq" id="XP_046070383.1">
    <property type="nucleotide sequence ID" value="XM_046220641.1"/>
</dbReference>
<dbReference type="GeneID" id="70250928"/>
<dbReference type="EMBL" id="JAJTJA010000008">
    <property type="protein sequence ID" value="KAH8695241.1"/>
    <property type="molecule type" value="Genomic_DNA"/>
</dbReference>
<protein>
    <recommendedName>
        <fullName evidence="3">F-box domain-containing protein</fullName>
    </recommendedName>
</protein>
<name>A0AAD4KR80_9EURO</name>
<proteinExistence type="predicted"/>
<sequence>MNENYIPEPDFQEGCCSLCRGYLDFGFIDALFIDIPEENIFDDLTKGKNVLEPKDYVCGRTSDLDKLYSMTPCWTTVCRAIVQVGEKNSRKFHLCGVGLTTYTDEFILRLPRDDNKFFFGPHWECPEELIEAYIDPLDEILEYEVPRTYMIHERCWQLMTRVLDVELIKEHLDLFVKALREFFYLLQATSHPNLEHLAWLYQAFKNPDEILALSDPWRIPEVRDMLLEAEKSFGREKIREISGEKIEAHSIPGRELSIRPPKINNSQTVRIMLPPELVTMIMDFLPTCGEIRLLILAFPQWRSIVPHSYWRRRFVNDILLPIDEVPGLDALDWEKLYLQTDDVFQKSHGLQNQRRIMKATEIVKEIFLNSLDDEHSPSKQYFPKLLEL</sequence>
<keyword evidence="2" id="KW-1185">Reference proteome</keyword>
<comment type="caution">
    <text evidence="1">The sequence shown here is derived from an EMBL/GenBank/DDBJ whole genome shotgun (WGS) entry which is preliminary data.</text>
</comment>
<accession>A0AAD4KR80</accession>
<gene>
    <name evidence="1" type="ORF">BGW36DRAFT_429122</name>
</gene>
<reference evidence="1" key="1">
    <citation type="submission" date="2021-12" db="EMBL/GenBank/DDBJ databases">
        <title>Convergent genome expansion in fungi linked to evolution of root-endophyte symbiosis.</title>
        <authorList>
            <consortium name="DOE Joint Genome Institute"/>
            <person name="Ke Y.-H."/>
            <person name="Bonito G."/>
            <person name="Liao H.-L."/>
            <person name="Looney B."/>
            <person name="Rojas-Flechas A."/>
            <person name="Nash J."/>
            <person name="Hameed K."/>
            <person name="Schadt C."/>
            <person name="Martin F."/>
            <person name="Crous P.W."/>
            <person name="Miettinen O."/>
            <person name="Magnuson J.K."/>
            <person name="Labbe J."/>
            <person name="Jacobson D."/>
            <person name="Doktycz M.J."/>
            <person name="Veneault-Fourrey C."/>
            <person name="Kuo A."/>
            <person name="Mondo S."/>
            <person name="Calhoun S."/>
            <person name="Riley R."/>
            <person name="Ohm R."/>
            <person name="LaButti K."/>
            <person name="Andreopoulos B."/>
            <person name="Pangilinan J."/>
            <person name="Nolan M."/>
            <person name="Tritt A."/>
            <person name="Clum A."/>
            <person name="Lipzen A."/>
            <person name="Daum C."/>
            <person name="Barry K."/>
            <person name="Grigoriev I.V."/>
            <person name="Vilgalys R."/>
        </authorList>
    </citation>
    <scope>NUCLEOTIDE SEQUENCE</scope>
    <source>
        <strain evidence="1">PMI_201</strain>
    </source>
</reference>
<dbReference type="AlphaFoldDB" id="A0AAD4KR80"/>
<evidence type="ECO:0008006" key="3">
    <source>
        <dbReference type="Google" id="ProtNLM"/>
    </source>
</evidence>
<evidence type="ECO:0000313" key="1">
    <source>
        <dbReference type="EMBL" id="KAH8695241.1"/>
    </source>
</evidence>
<dbReference type="Proteomes" id="UP001201262">
    <property type="component" value="Unassembled WGS sequence"/>
</dbReference>
<evidence type="ECO:0000313" key="2">
    <source>
        <dbReference type="Proteomes" id="UP001201262"/>
    </source>
</evidence>
<organism evidence="1 2">
    <name type="scientific">Talaromyces proteolyticus</name>
    <dbReference type="NCBI Taxonomy" id="1131652"/>
    <lineage>
        <taxon>Eukaryota</taxon>
        <taxon>Fungi</taxon>
        <taxon>Dikarya</taxon>
        <taxon>Ascomycota</taxon>
        <taxon>Pezizomycotina</taxon>
        <taxon>Eurotiomycetes</taxon>
        <taxon>Eurotiomycetidae</taxon>
        <taxon>Eurotiales</taxon>
        <taxon>Trichocomaceae</taxon>
        <taxon>Talaromyces</taxon>
        <taxon>Talaromyces sect. Bacilispori</taxon>
    </lineage>
</organism>